<dbReference type="InterPro" id="IPR036773">
    <property type="entry name" value="TB_dom_sf"/>
</dbReference>
<dbReference type="GO" id="GO:0032926">
    <property type="term" value="P:negative regulation of activin receptor signaling pathway"/>
    <property type="evidence" value="ECO:0007669"/>
    <property type="project" value="TreeGrafter"/>
</dbReference>
<feature type="domain" description="Kazal-like" evidence="7">
    <location>
        <begin position="256"/>
        <end position="304"/>
    </location>
</feature>
<gene>
    <name evidence="8" type="ORF">HOLleu_29084</name>
</gene>
<dbReference type="InterPro" id="IPR036058">
    <property type="entry name" value="Kazal_dom_sf"/>
</dbReference>
<keyword evidence="9" id="KW-1185">Reference proteome</keyword>
<dbReference type="InterPro" id="IPR003645">
    <property type="entry name" value="Fol_N"/>
</dbReference>
<dbReference type="CDD" id="cd00104">
    <property type="entry name" value="KAZAL_FS"/>
    <property type="match status" value="3"/>
</dbReference>
<name>A0A9Q1H126_HOLLE</name>
<dbReference type="GO" id="GO:0030510">
    <property type="term" value="P:regulation of BMP signaling pathway"/>
    <property type="evidence" value="ECO:0007669"/>
    <property type="project" value="TreeGrafter"/>
</dbReference>
<evidence type="ECO:0000256" key="3">
    <source>
        <dbReference type="ARBA" id="ARBA00023157"/>
    </source>
</evidence>
<dbReference type="SMART" id="SM00274">
    <property type="entry name" value="FOLN"/>
    <property type="match status" value="3"/>
</dbReference>
<dbReference type="PANTHER" id="PTHR10913">
    <property type="entry name" value="FOLLISTATIN-RELATED"/>
    <property type="match status" value="1"/>
</dbReference>
<dbReference type="Proteomes" id="UP001152320">
    <property type="component" value="Chromosome 14"/>
</dbReference>
<feature type="compositionally biased region" description="Acidic residues" evidence="5">
    <location>
        <begin position="353"/>
        <end position="365"/>
    </location>
</feature>
<reference evidence="8" key="1">
    <citation type="submission" date="2021-10" db="EMBL/GenBank/DDBJ databases">
        <title>Tropical sea cucumber genome reveals ecological adaptation and Cuvierian tubules defense mechanism.</title>
        <authorList>
            <person name="Chen T."/>
        </authorList>
    </citation>
    <scope>NUCLEOTIDE SEQUENCE</scope>
    <source>
        <strain evidence="8">Nanhai2018</strain>
        <tissue evidence="8">Muscle</tissue>
    </source>
</reference>
<evidence type="ECO:0000313" key="8">
    <source>
        <dbReference type="EMBL" id="KAJ8029639.1"/>
    </source>
</evidence>
<dbReference type="Pfam" id="PF21333">
    <property type="entry name" value="FST_N"/>
    <property type="match status" value="1"/>
</dbReference>
<dbReference type="GO" id="GO:0048185">
    <property type="term" value="F:activin binding"/>
    <property type="evidence" value="ECO:0007669"/>
    <property type="project" value="TreeGrafter"/>
</dbReference>
<accession>A0A9Q1H126</accession>
<dbReference type="EMBL" id="JAIZAY010000014">
    <property type="protein sequence ID" value="KAJ8029639.1"/>
    <property type="molecule type" value="Genomic_DNA"/>
</dbReference>
<dbReference type="GO" id="GO:0005615">
    <property type="term" value="C:extracellular space"/>
    <property type="evidence" value="ECO:0007669"/>
    <property type="project" value="TreeGrafter"/>
</dbReference>
<evidence type="ECO:0000313" key="9">
    <source>
        <dbReference type="Proteomes" id="UP001152320"/>
    </source>
</evidence>
<evidence type="ECO:0000256" key="2">
    <source>
        <dbReference type="ARBA" id="ARBA00022737"/>
    </source>
</evidence>
<proteinExistence type="predicted"/>
<dbReference type="PROSITE" id="PS51465">
    <property type="entry name" value="KAZAL_2"/>
    <property type="match status" value="3"/>
</dbReference>
<evidence type="ECO:0000256" key="6">
    <source>
        <dbReference type="SAM" id="SignalP"/>
    </source>
</evidence>
<dbReference type="Gene3D" id="3.90.290.10">
    <property type="entry name" value="TGF-beta binding (TB) domain"/>
    <property type="match status" value="1"/>
</dbReference>
<evidence type="ECO:0000256" key="5">
    <source>
        <dbReference type="SAM" id="MobiDB-lite"/>
    </source>
</evidence>
<feature type="domain" description="Kazal-like" evidence="7">
    <location>
        <begin position="109"/>
        <end position="158"/>
    </location>
</feature>
<dbReference type="Pfam" id="PF07648">
    <property type="entry name" value="Kazal_2"/>
    <property type="match status" value="3"/>
</dbReference>
<dbReference type="InterPro" id="IPR050653">
    <property type="entry name" value="Prot_Inhib_GrowthFact_Antg"/>
</dbReference>
<dbReference type="AlphaFoldDB" id="A0A9Q1H126"/>
<evidence type="ECO:0000259" key="7">
    <source>
        <dbReference type="PROSITE" id="PS51465"/>
    </source>
</evidence>
<keyword evidence="3" id="KW-1015">Disulfide bond</keyword>
<keyword evidence="4" id="KW-0325">Glycoprotein</keyword>
<dbReference type="SUPFAM" id="SSF100895">
    <property type="entry name" value="Kazal-type serine protease inhibitors"/>
    <property type="match status" value="3"/>
</dbReference>
<feature type="domain" description="Kazal-like" evidence="7">
    <location>
        <begin position="181"/>
        <end position="231"/>
    </location>
</feature>
<keyword evidence="1 6" id="KW-0732">Signal</keyword>
<evidence type="ECO:0000256" key="4">
    <source>
        <dbReference type="ARBA" id="ARBA00023180"/>
    </source>
</evidence>
<feature type="signal peptide" evidence="6">
    <location>
        <begin position="1"/>
        <end position="19"/>
    </location>
</feature>
<feature type="region of interest" description="Disordered" evidence="5">
    <location>
        <begin position="352"/>
        <end position="403"/>
    </location>
</feature>
<organism evidence="8 9">
    <name type="scientific">Holothuria leucospilota</name>
    <name type="common">Black long sea cucumber</name>
    <name type="synonym">Mertensiothuria leucospilota</name>
    <dbReference type="NCBI Taxonomy" id="206669"/>
    <lineage>
        <taxon>Eukaryota</taxon>
        <taxon>Metazoa</taxon>
        <taxon>Echinodermata</taxon>
        <taxon>Eleutherozoa</taxon>
        <taxon>Echinozoa</taxon>
        <taxon>Holothuroidea</taxon>
        <taxon>Aspidochirotacea</taxon>
        <taxon>Aspidochirotida</taxon>
        <taxon>Holothuriidae</taxon>
        <taxon>Holothuria</taxon>
    </lineage>
</organism>
<dbReference type="OrthoDB" id="6614329at2759"/>
<dbReference type="PANTHER" id="PTHR10913:SF64">
    <property type="entry name" value="FOLLISTATIN-A-LIKE ISOFORM X1"/>
    <property type="match status" value="1"/>
</dbReference>
<feature type="chain" id="PRO_5040112305" evidence="6">
    <location>
        <begin position="20"/>
        <end position="403"/>
    </location>
</feature>
<feature type="compositionally biased region" description="Basic and acidic residues" evidence="5">
    <location>
        <begin position="373"/>
        <end position="387"/>
    </location>
</feature>
<dbReference type="Gene3D" id="3.30.60.30">
    <property type="match status" value="3"/>
</dbReference>
<dbReference type="InterPro" id="IPR002350">
    <property type="entry name" value="Kazal_dom"/>
</dbReference>
<protein>
    <submittedName>
        <fullName evidence="8">Follistatin</fullName>
    </submittedName>
</protein>
<dbReference type="GO" id="GO:0030154">
    <property type="term" value="P:cell differentiation"/>
    <property type="evidence" value="ECO:0007669"/>
    <property type="project" value="TreeGrafter"/>
</dbReference>
<sequence length="403" mass="45147">MIVSVLLVIASSIIPIATGGLCWADYDPVSGKCVALVYRNVSNDTCCSRNGFSFTKRDMTYEEAFRAIVTEGGVSRCVPCSSFKGDVCAGITCGRDQYCEARNLQPRCVCQRNCPDTTISGPVCATNSRDYSDECHLRKARCRRKLNIEVAYVGRCQDSCENVQCLVGRCIEDEYGIPRCINCQPDCRDDEELGPVCGMNNYTYESECHLRLASCATGVAIGLNHQGRCQDSQDCSTFLCMEGRSCVMDTIPLCFDCELRECNYRSFKICGSDNNTYSNICEMKRQICRSREYITQKHIGPCAGGISSNSRRFDGETIFRQYLDFIRHERLSQLAATTNFDSNVLDKVGSPDVEMEEIPTEDPAEEGMGNVIPEKENVPWEKEEGNHYRHQSPSMKPPYVKTT</sequence>
<dbReference type="SMART" id="SM00280">
    <property type="entry name" value="KAZAL"/>
    <property type="match status" value="3"/>
</dbReference>
<comment type="caution">
    <text evidence="8">The sequence shown here is derived from an EMBL/GenBank/DDBJ whole genome shotgun (WGS) entry which is preliminary data.</text>
</comment>
<evidence type="ECO:0000256" key="1">
    <source>
        <dbReference type="ARBA" id="ARBA00022729"/>
    </source>
</evidence>
<keyword evidence="2" id="KW-0677">Repeat</keyword>